<evidence type="ECO:0000313" key="1">
    <source>
        <dbReference type="EMBL" id="KAJ1213588.1"/>
    </source>
</evidence>
<gene>
    <name evidence="1" type="ORF">NDU88_001222</name>
</gene>
<reference evidence="1" key="1">
    <citation type="journal article" date="2022" name="bioRxiv">
        <title>Sequencing and chromosome-scale assembly of the giantPleurodeles waltlgenome.</title>
        <authorList>
            <person name="Brown T."/>
            <person name="Elewa A."/>
            <person name="Iarovenko S."/>
            <person name="Subramanian E."/>
            <person name="Araus A.J."/>
            <person name="Petzold A."/>
            <person name="Susuki M."/>
            <person name="Suzuki K.-i.T."/>
            <person name="Hayashi T."/>
            <person name="Toyoda A."/>
            <person name="Oliveira C."/>
            <person name="Osipova E."/>
            <person name="Leigh N.D."/>
            <person name="Simon A."/>
            <person name="Yun M.H."/>
        </authorList>
    </citation>
    <scope>NUCLEOTIDE SEQUENCE</scope>
    <source>
        <strain evidence="1">20211129_DDA</strain>
        <tissue evidence="1">Liver</tissue>
    </source>
</reference>
<comment type="caution">
    <text evidence="1">The sequence shown here is derived from an EMBL/GenBank/DDBJ whole genome shotgun (WGS) entry which is preliminary data.</text>
</comment>
<sequence length="157" mass="17202">MLLPPGYSATASEIMFWALWVFPSRRSPCTVLSCKLDRWQGRGGRKEMVKRKEDGWGGLRLPCSPSLLIKSSGAVTPVLRNSVVGSIWFIVTQACGRHRWAEACICRCGAAPPRHAPRLSHLLCPSRYPRQAAKTHGSSALLQASVRDPLPVHSTSG</sequence>
<keyword evidence="2" id="KW-1185">Reference proteome</keyword>
<protein>
    <submittedName>
        <fullName evidence="1">Uncharacterized protein</fullName>
    </submittedName>
</protein>
<organism evidence="1 2">
    <name type="scientific">Pleurodeles waltl</name>
    <name type="common">Iberian ribbed newt</name>
    <dbReference type="NCBI Taxonomy" id="8319"/>
    <lineage>
        <taxon>Eukaryota</taxon>
        <taxon>Metazoa</taxon>
        <taxon>Chordata</taxon>
        <taxon>Craniata</taxon>
        <taxon>Vertebrata</taxon>
        <taxon>Euteleostomi</taxon>
        <taxon>Amphibia</taxon>
        <taxon>Batrachia</taxon>
        <taxon>Caudata</taxon>
        <taxon>Salamandroidea</taxon>
        <taxon>Salamandridae</taxon>
        <taxon>Pleurodelinae</taxon>
        <taxon>Pleurodeles</taxon>
    </lineage>
</organism>
<evidence type="ECO:0000313" key="2">
    <source>
        <dbReference type="Proteomes" id="UP001066276"/>
    </source>
</evidence>
<dbReference type="AlphaFoldDB" id="A0AAV7WHQ4"/>
<dbReference type="EMBL" id="JANPWB010000001">
    <property type="protein sequence ID" value="KAJ1213588.1"/>
    <property type="molecule type" value="Genomic_DNA"/>
</dbReference>
<proteinExistence type="predicted"/>
<dbReference type="Proteomes" id="UP001066276">
    <property type="component" value="Chromosome 1_1"/>
</dbReference>
<accession>A0AAV7WHQ4</accession>
<name>A0AAV7WHQ4_PLEWA</name>